<dbReference type="CDD" id="cd05010">
    <property type="entry name" value="SIS_AgaS_like"/>
    <property type="match status" value="1"/>
</dbReference>
<accession>A0A173TE17</accession>
<dbReference type="GO" id="GO:1901135">
    <property type="term" value="P:carbohydrate derivative metabolic process"/>
    <property type="evidence" value="ECO:0007669"/>
    <property type="project" value="InterPro"/>
</dbReference>
<dbReference type="EMBL" id="PXUP01000007">
    <property type="protein sequence ID" value="RCH46834.1"/>
    <property type="molecule type" value="Genomic_DNA"/>
</dbReference>
<dbReference type="OrthoDB" id="9779207at2"/>
<feature type="domain" description="SIS" evidence="5">
    <location>
        <begin position="219"/>
        <end position="371"/>
    </location>
</feature>
<evidence type="ECO:0000256" key="4">
    <source>
        <dbReference type="ARBA" id="ARBA00029292"/>
    </source>
</evidence>
<dbReference type="GO" id="GO:0016787">
    <property type="term" value="F:hydrolase activity"/>
    <property type="evidence" value="ECO:0007669"/>
    <property type="project" value="UniProtKB-KW"/>
</dbReference>
<keyword evidence="6" id="KW-0413">Isomerase</keyword>
<evidence type="ECO:0000256" key="1">
    <source>
        <dbReference type="ARBA" id="ARBA00007748"/>
    </source>
</evidence>
<dbReference type="AlphaFoldDB" id="A0A173TE17"/>
<proteinExistence type="inferred from homology"/>
<dbReference type="PANTHER" id="PTHR32502">
    <property type="entry name" value="N-ACETYLGALACTOSAMINE PERMEASE II COMPONENT-RELATED"/>
    <property type="match status" value="1"/>
</dbReference>
<comment type="similarity">
    <text evidence="1">Belongs to the SIS family. AgaS subfamily.</text>
</comment>
<dbReference type="GO" id="GO:0016853">
    <property type="term" value="F:isomerase activity"/>
    <property type="evidence" value="ECO:0007669"/>
    <property type="project" value="UniProtKB-KW"/>
</dbReference>
<keyword evidence="3" id="KW-0378">Hydrolase</keyword>
<dbReference type="GO" id="GO:0009401">
    <property type="term" value="P:phosphoenolpyruvate-dependent sugar phosphotransferase system"/>
    <property type="evidence" value="ECO:0007669"/>
    <property type="project" value="TreeGrafter"/>
</dbReference>
<keyword evidence="2" id="KW-0677">Repeat</keyword>
<dbReference type="InterPro" id="IPR035466">
    <property type="entry name" value="GlmS/AgaS_SIS"/>
</dbReference>
<comment type="catalytic activity">
    <reaction evidence="4">
        <text>D-galactosamine 6-phosphate + H2O = D-tagatopyranose 1-phosphate + NH4(+)</text>
        <dbReference type="Rhea" id="RHEA:47680"/>
        <dbReference type="ChEBI" id="CHEBI:15377"/>
        <dbReference type="ChEBI" id="CHEBI:28938"/>
        <dbReference type="ChEBI" id="CHEBI:71674"/>
        <dbReference type="ChEBI" id="CHEBI:138150"/>
    </reaction>
</comment>
<dbReference type="PROSITE" id="PS51464">
    <property type="entry name" value="SIS"/>
    <property type="match status" value="2"/>
</dbReference>
<evidence type="ECO:0000259" key="5">
    <source>
        <dbReference type="PROSITE" id="PS51464"/>
    </source>
</evidence>
<dbReference type="EMBL" id="CYXN01000010">
    <property type="protein sequence ID" value="CUN01002.1"/>
    <property type="molecule type" value="Genomic_DNA"/>
</dbReference>
<organism evidence="6 8">
    <name type="scientific">Faecalibacterium prausnitzii</name>
    <dbReference type="NCBI Taxonomy" id="853"/>
    <lineage>
        <taxon>Bacteria</taxon>
        <taxon>Bacillati</taxon>
        <taxon>Bacillota</taxon>
        <taxon>Clostridia</taxon>
        <taxon>Eubacteriales</taxon>
        <taxon>Oscillospiraceae</taxon>
        <taxon>Faecalibacterium</taxon>
    </lineage>
</organism>
<evidence type="ECO:0000256" key="2">
    <source>
        <dbReference type="ARBA" id="ARBA00022737"/>
    </source>
</evidence>
<evidence type="ECO:0000313" key="9">
    <source>
        <dbReference type="Proteomes" id="UP000252378"/>
    </source>
</evidence>
<dbReference type="CDD" id="cd05008">
    <property type="entry name" value="SIS_GlmS_GlmD_1"/>
    <property type="match status" value="1"/>
</dbReference>
<dbReference type="RefSeq" id="WP_055185998.1">
    <property type="nucleotide sequence ID" value="NZ_CYXN01000010.1"/>
</dbReference>
<dbReference type="PANTHER" id="PTHR32502:SF3">
    <property type="entry name" value="D-GALACTOSAMINE-6-PHOSPHATE DEAMINASE AGAS-RELATED"/>
    <property type="match status" value="1"/>
</dbReference>
<sequence>MSIFNLTDEKMKETSSTFTAHEIYQQPATWRKTCAQLAACKDELQAFIDQVVKQDDFDIVLVGAGTSEFVGNSLFQALNPKYNYKVKSYASTDIVPSPENFLSRTKPTLLVNFGRSGNSPESLGNVEAAEVVCQNLYHLFVTCNHEGTLSKMAASRKNCFAINLTPETHDQSFAMTSSYSNMYLATYLALNLDKLDEITAEVEKLAVAGQHFLDDQFGEVQKIVDEFDYNRIVYLGNIGLKGVAQESALKTLELTAGKVATMYDSELGFRHGPKSIIDDNTLTIAYLSDDEYRRRYELDLVKEMAHQRKGNKIVVVYNHDCEGIEELADYPIQIKIGQDMENVLLGLDFILFAQTIALMKSLSLGITPDNPCPTGEVNRVVKGVTLYPYTLK</sequence>
<gene>
    <name evidence="6" type="primary">agaS</name>
    <name evidence="7" type="ORF">C7J97_06335</name>
    <name evidence="6" type="ORF">ERS852582_01527</name>
</gene>
<name>A0A173TE17_9FIRM</name>
<protein>
    <submittedName>
        <fullName evidence="6">Putative tagatose-6-phosphate ketose/aldose isomerase</fullName>
        <ecNumber evidence="6">5.3.1.-</ecNumber>
    </submittedName>
    <submittedName>
        <fullName evidence="7">SIS domain-containing protein</fullName>
    </submittedName>
</protein>
<dbReference type="SUPFAM" id="SSF53697">
    <property type="entry name" value="SIS domain"/>
    <property type="match status" value="1"/>
</dbReference>
<reference evidence="7 9" key="2">
    <citation type="submission" date="2018-03" db="EMBL/GenBank/DDBJ databases">
        <title>Complete genome sequencing of Faecalibacterium prausnitzii strains isolated from the human gut.</title>
        <authorList>
            <person name="Fitzgerald B.C."/>
            <person name="Shkoporov A.N."/>
            <person name="Ross P.R."/>
            <person name="Hill C."/>
        </authorList>
    </citation>
    <scope>NUCLEOTIDE SEQUENCE [LARGE SCALE GENOMIC DNA]</scope>
    <source>
        <strain evidence="7 9">ATCC 27768</strain>
    </source>
</reference>
<dbReference type="GO" id="GO:0005886">
    <property type="term" value="C:plasma membrane"/>
    <property type="evidence" value="ECO:0007669"/>
    <property type="project" value="TreeGrafter"/>
</dbReference>
<dbReference type="Gene3D" id="3.40.50.10490">
    <property type="entry name" value="Glucose-6-phosphate isomerase like protein, domain 1"/>
    <property type="match status" value="2"/>
</dbReference>
<dbReference type="InterPro" id="IPR001347">
    <property type="entry name" value="SIS_dom"/>
</dbReference>
<dbReference type="EC" id="5.3.1.-" evidence="6"/>
<dbReference type="Proteomes" id="UP000252378">
    <property type="component" value="Unassembled WGS sequence"/>
</dbReference>
<dbReference type="GO" id="GO:0097367">
    <property type="term" value="F:carbohydrate derivative binding"/>
    <property type="evidence" value="ECO:0007669"/>
    <property type="project" value="InterPro"/>
</dbReference>
<evidence type="ECO:0000313" key="8">
    <source>
        <dbReference type="Proteomes" id="UP000095649"/>
    </source>
</evidence>
<evidence type="ECO:0000313" key="6">
    <source>
        <dbReference type="EMBL" id="CUN01002.1"/>
    </source>
</evidence>
<evidence type="ECO:0000313" key="7">
    <source>
        <dbReference type="EMBL" id="RCH46834.1"/>
    </source>
</evidence>
<evidence type="ECO:0000256" key="3">
    <source>
        <dbReference type="ARBA" id="ARBA00022801"/>
    </source>
</evidence>
<dbReference type="InterPro" id="IPR035464">
    <property type="entry name" value="SIS_AgaS"/>
</dbReference>
<dbReference type="InterPro" id="IPR050303">
    <property type="entry name" value="GatZ_KbaZ_carbometab"/>
</dbReference>
<dbReference type="InterPro" id="IPR046348">
    <property type="entry name" value="SIS_dom_sf"/>
</dbReference>
<reference evidence="6 8" key="1">
    <citation type="submission" date="2015-09" db="EMBL/GenBank/DDBJ databases">
        <authorList>
            <consortium name="Pathogen Informatics"/>
        </authorList>
    </citation>
    <scope>NUCLEOTIDE SEQUENCE [LARGE SCALE GENOMIC DNA]</scope>
    <source>
        <strain evidence="6 8">2789STDY5834970</strain>
    </source>
</reference>
<feature type="domain" description="SIS" evidence="5">
    <location>
        <begin position="48"/>
        <end position="205"/>
    </location>
</feature>
<dbReference type="Proteomes" id="UP000095649">
    <property type="component" value="Unassembled WGS sequence"/>
</dbReference>